<feature type="compositionally biased region" description="Basic and acidic residues" evidence="1">
    <location>
        <begin position="123"/>
        <end position="137"/>
    </location>
</feature>
<organism evidence="2 3">
    <name type="scientific">Cyclospora cayetanensis</name>
    <dbReference type="NCBI Taxonomy" id="88456"/>
    <lineage>
        <taxon>Eukaryota</taxon>
        <taxon>Sar</taxon>
        <taxon>Alveolata</taxon>
        <taxon>Apicomplexa</taxon>
        <taxon>Conoidasida</taxon>
        <taxon>Coccidia</taxon>
        <taxon>Eucoccidiorida</taxon>
        <taxon>Eimeriorina</taxon>
        <taxon>Eimeriidae</taxon>
        <taxon>Cyclospora</taxon>
    </lineage>
</organism>
<dbReference type="EMBL" id="JROU02000948">
    <property type="protein sequence ID" value="OEH77864.1"/>
    <property type="molecule type" value="Genomic_DNA"/>
</dbReference>
<feature type="compositionally biased region" description="Polar residues" evidence="1">
    <location>
        <begin position="1652"/>
        <end position="1664"/>
    </location>
</feature>
<keyword evidence="3" id="KW-1185">Reference proteome</keyword>
<dbReference type="VEuPathDB" id="ToxoDB:cyc_01579"/>
<feature type="region of interest" description="Disordered" evidence="1">
    <location>
        <begin position="234"/>
        <end position="285"/>
    </location>
</feature>
<feature type="compositionally biased region" description="Low complexity" evidence="1">
    <location>
        <begin position="925"/>
        <end position="938"/>
    </location>
</feature>
<gene>
    <name evidence="2" type="ORF">cyc_01579</name>
</gene>
<dbReference type="Proteomes" id="UP000095192">
    <property type="component" value="Unassembled WGS sequence"/>
</dbReference>
<feature type="compositionally biased region" description="Polar residues" evidence="1">
    <location>
        <begin position="269"/>
        <end position="285"/>
    </location>
</feature>
<feature type="compositionally biased region" description="Polar residues" evidence="1">
    <location>
        <begin position="1343"/>
        <end position="1352"/>
    </location>
</feature>
<feature type="region of interest" description="Disordered" evidence="1">
    <location>
        <begin position="1368"/>
        <end position="1402"/>
    </location>
</feature>
<name>A0A1D3D340_9EIME</name>
<accession>A0A1D3D340</accession>
<feature type="compositionally biased region" description="Polar residues" evidence="1">
    <location>
        <begin position="185"/>
        <end position="206"/>
    </location>
</feature>
<sequence length="1878" mass="205250">MRERGSCEILSRSFSTGIFGGWNPRLVASRWGLWWHSSRRNPSVSHRLKLRLPTLLLVLLVLIFPWRRCPRAAPWARASHESSPAAQDGWKGAEGGPCGAAAVDLEDAQADVFVFEDPSEFASEEHELQQKRQEQQRKSLLMQKQQWEQEQRPGSIHLSLFPSGLEASQRDTQGLLRGRGALQKGIQSRNSEGQLEATTSSDSSLSGVAHGRLADHAAAAATAAVHTVAAAPPTVGKSVVPTSSEASEKASHGRGPSALSIPTREQNERTQGSSEVQVVPNNALQSDNLQRSSLRLMLPPLPVSRWTGAPGLRRTIEDAYDSLCMYTEAAARSYMPEVSGRSTGASQLSPHSAVRPLYTEAQANDGECKLGGAGAACTSSKVDSAKDSPQMEQGQMLKDSQVQRGPLLVADAWRRVGARFLLVLPVVSVDGFLVSFSGVRIPALGSRPTDSRKIPFSTSYPGMAHLLFLVSLGPHITSRDGEPLPRMPARSPAKEGGLASSSIDRERREAMQHVARLSALVEKGSSLWPERPLLLTSRPSSLILLKSLFRSRAFTAQINELLTTASKEVLSFRCLQSSRQDCWAPGRRWSWGRRNSLPFLSTLFADSRAKEKAACVYAELLIRMHQGNRRSASISQRLRDALLPAFQVAVVGDTTTRLWNQDPLTDFEESQKEQLNDSPAKESEATRQSGSVAWGSQHSSVVGASVSSAPQAQYSEKPQSMTSFIISRLSPRFGIQRRSQLKGSRIPSSVNTETAYKFYVDPTLTEPIVLFGDDSASTLALHLGLSLVAPHKTAAMYIHVVGDVWTPGTDQEKPEYYLDAFKTTRFTTETGVQVPVHTLEFDVGVSGTIEDVLSLMASLTSAASHVSSSQLQAAAEEEGDATGEARRVRTVSMNAFKPLLLLGKALSHFIGAHLTVYRTCRGTSGVSGSSEAQSGSEGTPTHSHGGKDTQSKQKAFLDEAMQQISVDGAVGCHLPLIFLKPRFVVHKTSPQEEKGSGAGSKKLHVEVLPVLHGTGKDEASVRKYTGPRARFFAQEAMQQHAAKSTIAEGFPVILFRTPVHALTQSWLVGLVDRPDVFRGATKSVQDMRAFLPIFHPSRLPLYRDLHVDFLHMLAVVARPEELLPPSTQSAALLLHLTRLKEAPASAPGGAIGRSVHVDASECQRRLVPVQLESFSWQMESSKAPHPGLPLECLQRQQQNPEDDEEVLSSSCACSRQKTDSYHCSHLPLGATDPPWSLVRAVVGGVLQLASHDVIGHVEQAANDLGAFFCSSLPFLHFMESASATEIAEFTLGLAMRLHSLRKEVIATALSARQARGPTRRRGTTASGGEARGTRQPHQRVDGSLTQNNSIYTDNRYKAKATDRRFFEGEPSATSQEDSHTAGRQHPSTTGNNERSTETRGHALEIPRWYSTRWVSSLKSNYIRRGGPSKAPGKGALGSRAALEVVDVQLQMQHQLLEISSGLAVDIACHYEKRAPRPSPEKFLQVLPELQRQLDLEKDWAQNLARQAPTSVDDDSPFSYYLREVARRTAAGEVLQFTAKETADLALSLINAAEWIHSLKEEGRTPRAVFTATNLGGPQFAAGPGVSPALLHYYQPSDSWVWLLKGSQEEHEVGESTETLQDARNVAPQRSSGYMEVPLSLPSARNVAPPPVSQTSYDSQRKSGANSGGGSLVSSKQKERETSRKKGQEGSEKSEGSGEFSESSAHWWEADAASLLKRSREARGLSPSLVRHLHAALQSGPDWDCLGNSSVEGNALWLFVMGHICANSFLCEGFRTLLFGEGLALHEMLRVAKRGASGSGKAFTLNRLDAILEGRHQGFARTYYAREQLGRLWRIFSPRVSARFPQRLFLSCTAEWQLAVETLTWMQEHPNCFMRHALP</sequence>
<feature type="region of interest" description="Disordered" evidence="1">
    <location>
        <begin position="666"/>
        <end position="694"/>
    </location>
</feature>
<feature type="region of interest" description="Disordered" evidence="1">
    <location>
        <begin position="925"/>
        <end position="951"/>
    </location>
</feature>
<evidence type="ECO:0000256" key="1">
    <source>
        <dbReference type="SAM" id="MobiDB-lite"/>
    </source>
</evidence>
<feature type="region of interest" description="Disordered" evidence="1">
    <location>
        <begin position="1639"/>
        <end position="1701"/>
    </location>
</feature>
<feature type="region of interest" description="Disordered" evidence="1">
    <location>
        <begin position="182"/>
        <end position="207"/>
    </location>
</feature>
<proteinExistence type="predicted"/>
<dbReference type="InParanoid" id="A0A1D3D340"/>
<dbReference type="VEuPathDB" id="ToxoDB:LOC34618565"/>
<feature type="region of interest" description="Disordered" evidence="1">
    <location>
        <begin position="123"/>
        <end position="153"/>
    </location>
</feature>
<protein>
    <submittedName>
        <fullName evidence="2">Uncharacterized protein</fullName>
    </submittedName>
</protein>
<comment type="caution">
    <text evidence="2">The sequence shown here is derived from an EMBL/GenBank/DDBJ whole genome shotgun (WGS) entry which is preliminary data.</text>
</comment>
<feature type="region of interest" description="Disordered" evidence="1">
    <location>
        <begin position="479"/>
        <end position="500"/>
    </location>
</feature>
<feature type="region of interest" description="Disordered" evidence="1">
    <location>
        <begin position="1311"/>
        <end position="1353"/>
    </location>
</feature>
<reference evidence="2 3" key="1">
    <citation type="journal article" date="2016" name="BMC Genomics">
        <title>Comparative genomics reveals Cyclospora cayetanensis possesses coccidia-like metabolism and invasion components but unique surface antigens.</title>
        <authorList>
            <person name="Liu S."/>
            <person name="Wang L."/>
            <person name="Zheng H."/>
            <person name="Xu Z."/>
            <person name="Roellig D.M."/>
            <person name="Li N."/>
            <person name="Frace M.A."/>
            <person name="Tang K."/>
            <person name="Arrowood M.J."/>
            <person name="Moss D.M."/>
            <person name="Zhang L."/>
            <person name="Feng Y."/>
            <person name="Xiao L."/>
        </authorList>
    </citation>
    <scope>NUCLEOTIDE SEQUENCE [LARGE SCALE GENOMIC DNA]</scope>
    <source>
        <strain evidence="2 3">CHN_HEN01</strain>
    </source>
</reference>
<feature type="compositionally biased region" description="Basic and acidic residues" evidence="1">
    <location>
        <begin position="669"/>
        <end position="685"/>
    </location>
</feature>
<feature type="compositionally biased region" description="Basic and acidic residues" evidence="1">
    <location>
        <begin position="1675"/>
        <end position="1695"/>
    </location>
</feature>
<evidence type="ECO:0000313" key="3">
    <source>
        <dbReference type="Proteomes" id="UP000095192"/>
    </source>
</evidence>
<evidence type="ECO:0000313" key="2">
    <source>
        <dbReference type="EMBL" id="OEH77864.1"/>
    </source>
</evidence>